<protein>
    <submittedName>
        <fullName evidence="2">Uncharacterized protein</fullName>
    </submittedName>
</protein>
<gene>
    <name evidence="2" type="ORF">G3I58_24790</name>
</gene>
<evidence type="ECO:0000313" key="3">
    <source>
        <dbReference type="Proteomes" id="UP000470951"/>
    </source>
</evidence>
<reference evidence="2 3" key="1">
    <citation type="submission" date="2020-01" db="EMBL/GenBank/DDBJ databases">
        <title>Insect and environment-associated Actinomycetes.</title>
        <authorList>
            <person name="Currrie C."/>
            <person name="Chevrette M."/>
            <person name="Carlson C."/>
            <person name="Stubbendieck R."/>
            <person name="Wendt-Pienkowski E."/>
        </authorList>
    </citation>
    <scope>NUCLEOTIDE SEQUENCE [LARGE SCALE GENOMIC DNA]</scope>
    <source>
        <strain evidence="2 3">SID7903</strain>
    </source>
</reference>
<evidence type="ECO:0000313" key="2">
    <source>
        <dbReference type="EMBL" id="NEC01175.1"/>
    </source>
</evidence>
<organism evidence="2 3">
    <name type="scientific">Streptomyces anulatus</name>
    <name type="common">Streptomyces chrysomallus</name>
    <dbReference type="NCBI Taxonomy" id="1892"/>
    <lineage>
        <taxon>Bacteria</taxon>
        <taxon>Bacillati</taxon>
        <taxon>Actinomycetota</taxon>
        <taxon>Actinomycetes</taxon>
        <taxon>Kitasatosporales</taxon>
        <taxon>Streptomycetaceae</taxon>
        <taxon>Streptomyces</taxon>
    </lineage>
</organism>
<dbReference type="EMBL" id="JAAGMS010000278">
    <property type="protein sequence ID" value="NEC01175.1"/>
    <property type="molecule type" value="Genomic_DNA"/>
</dbReference>
<dbReference type="RefSeq" id="WP_087763961.1">
    <property type="nucleotide sequence ID" value="NZ_CBDRIV010000005.1"/>
</dbReference>
<feature type="transmembrane region" description="Helical" evidence="1">
    <location>
        <begin position="88"/>
        <end position="106"/>
    </location>
</feature>
<sequence length="119" mass="12508">MISVVTAVILSAIALDSASKVADEPSGALGGSSIGFEETRCEADRDAAPTQSYMKCLFEYQAANQQGAALWERETAARQADIQAKGNLAIIFGLLGVTFAVCAVVSNRGRRPEPRTTGT</sequence>
<dbReference type="Proteomes" id="UP000470951">
    <property type="component" value="Unassembled WGS sequence"/>
</dbReference>
<comment type="caution">
    <text evidence="2">The sequence shown here is derived from an EMBL/GenBank/DDBJ whole genome shotgun (WGS) entry which is preliminary data.</text>
</comment>
<evidence type="ECO:0000256" key="1">
    <source>
        <dbReference type="SAM" id="Phobius"/>
    </source>
</evidence>
<name>A0A7K3RGA1_STRAQ</name>
<keyword evidence="1" id="KW-0472">Membrane</keyword>
<keyword evidence="1" id="KW-0812">Transmembrane</keyword>
<accession>A0A7K3RGA1</accession>
<keyword evidence="1" id="KW-1133">Transmembrane helix</keyword>
<dbReference type="AlphaFoldDB" id="A0A7K3RGA1"/>
<proteinExistence type="predicted"/>